<dbReference type="Proteomes" id="UP000758603">
    <property type="component" value="Unassembled WGS sequence"/>
</dbReference>
<feature type="region of interest" description="Disordered" evidence="1">
    <location>
        <begin position="378"/>
        <end position="424"/>
    </location>
</feature>
<evidence type="ECO:0000313" key="3">
    <source>
        <dbReference type="EMBL" id="KAH6656769.1"/>
    </source>
</evidence>
<dbReference type="OrthoDB" id="3514033at2759"/>
<dbReference type="AlphaFoldDB" id="A0A9P8UR93"/>
<dbReference type="Pfam" id="PF12898">
    <property type="entry name" value="Stc1"/>
    <property type="match status" value="1"/>
</dbReference>
<accession>A0A9P8UR93</accession>
<dbReference type="GeneID" id="70124097"/>
<dbReference type="InterPro" id="IPR024630">
    <property type="entry name" value="Stc1"/>
</dbReference>
<feature type="region of interest" description="Disordered" evidence="1">
    <location>
        <begin position="142"/>
        <end position="166"/>
    </location>
</feature>
<keyword evidence="4" id="KW-1185">Reference proteome</keyword>
<feature type="region of interest" description="Disordered" evidence="1">
    <location>
        <begin position="329"/>
        <end position="365"/>
    </location>
</feature>
<dbReference type="RefSeq" id="XP_045961003.1">
    <property type="nucleotide sequence ID" value="XM_046095204.1"/>
</dbReference>
<reference evidence="3" key="1">
    <citation type="journal article" date="2021" name="Nat. Commun.">
        <title>Genetic determinants of endophytism in the Arabidopsis root mycobiome.</title>
        <authorList>
            <person name="Mesny F."/>
            <person name="Miyauchi S."/>
            <person name="Thiergart T."/>
            <person name="Pickel B."/>
            <person name="Atanasova L."/>
            <person name="Karlsson M."/>
            <person name="Huettel B."/>
            <person name="Barry K.W."/>
            <person name="Haridas S."/>
            <person name="Chen C."/>
            <person name="Bauer D."/>
            <person name="Andreopoulos W."/>
            <person name="Pangilinan J."/>
            <person name="LaButti K."/>
            <person name="Riley R."/>
            <person name="Lipzen A."/>
            <person name="Clum A."/>
            <person name="Drula E."/>
            <person name="Henrissat B."/>
            <person name="Kohler A."/>
            <person name="Grigoriev I.V."/>
            <person name="Martin F.M."/>
            <person name="Hacquard S."/>
        </authorList>
    </citation>
    <scope>NUCLEOTIDE SEQUENCE</scope>
    <source>
        <strain evidence="3">MPI-SDFR-AT-0073</strain>
    </source>
</reference>
<feature type="compositionally biased region" description="Polar residues" evidence="1">
    <location>
        <begin position="445"/>
        <end position="454"/>
    </location>
</feature>
<proteinExistence type="predicted"/>
<evidence type="ECO:0000313" key="4">
    <source>
        <dbReference type="Proteomes" id="UP000758603"/>
    </source>
</evidence>
<feature type="compositionally biased region" description="Polar residues" evidence="1">
    <location>
        <begin position="334"/>
        <end position="363"/>
    </location>
</feature>
<feature type="domain" description="Stc1" evidence="2">
    <location>
        <begin position="26"/>
        <end position="109"/>
    </location>
</feature>
<sequence length="454" mass="49640">MPSKNNNKLNWDGNFSRTYPLPPAFKCAVGGEWRPILRFSKNQLAIWHKRKRSPNDGITPANIKLVCRDHTGEPVLSLKCNGPCGLHKARDKFSTAQRRNKFRWCGSCVRWRAQQEYDSVPIAAPNEVNDAPDEVEGFMAQQDDQDDQQGDQPEVQGGERDGQHDEFADIPSLADGEDLLLTDNENDDSPETSVAGYGHYFCDESSEYSDDDDHITTANCAPADDIAKPMSTMIINTNRSLRVPSVNLISGSTQASQQSSRFTSTSVSQGAGTRHALASTQISTFDVQGSSEAHSTQTSKSSWMPLHLLANENQVTLRERNLIQRHVSGPVESGASTPSMVSSDSRAGIPTMSTDSRVPSSEVQGPRALRAQKFTAFDPNGNAHQRDVGGTSTGTNASAAHAAGSVTDRNKPQKGNGNWARVDRRKVFHSLWVPENRSGNGYVDTYNSGSEDEM</sequence>
<organism evidence="3 4">
    <name type="scientific">Truncatella angustata</name>
    <dbReference type="NCBI Taxonomy" id="152316"/>
    <lineage>
        <taxon>Eukaryota</taxon>
        <taxon>Fungi</taxon>
        <taxon>Dikarya</taxon>
        <taxon>Ascomycota</taxon>
        <taxon>Pezizomycotina</taxon>
        <taxon>Sordariomycetes</taxon>
        <taxon>Xylariomycetidae</taxon>
        <taxon>Amphisphaeriales</taxon>
        <taxon>Sporocadaceae</taxon>
        <taxon>Truncatella</taxon>
    </lineage>
</organism>
<feature type="region of interest" description="Disordered" evidence="1">
    <location>
        <begin position="435"/>
        <end position="454"/>
    </location>
</feature>
<comment type="caution">
    <text evidence="3">The sequence shown here is derived from an EMBL/GenBank/DDBJ whole genome shotgun (WGS) entry which is preliminary data.</text>
</comment>
<dbReference type="EMBL" id="JAGPXC010000002">
    <property type="protein sequence ID" value="KAH6656769.1"/>
    <property type="molecule type" value="Genomic_DNA"/>
</dbReference>
<evidence type="ECO:0000256" key="1">
    <source>
        <dbReference type="SAM" id="MobiDB-lite"/>
    </source>
</evidence>
<gene>
    <name evidence="3" type="ORF">BKA67DRAFT_168282</name>
</gene>
<feature type="compositionally biased region" description="Basic and acidic residues" evidence="1">
    <location>
        <begin position="157"/>
        <end position="166"/>
    </location>
</feature>
<evidence type="ECO:0000259" key="2">
    <source>
        <dbReference type="Pfam" id="PF12898"/>
    </source>
</evidence>
<protein>
    <recommendedName>
        <fullName evidence="2">Stc1 domain-containing protein</fullName>
    </recommendedName>
</protein>
<name>A0A9P8UR93_9PEZI</name>